<sequence>MSEEALVRGPHMRGSRATSCCSSVRIANAVVNYCCSITAHSRSDVQTHFDELYAGAKKKRDISESEEHQFNLLVQASSAILCREFNCMDPLDIFTKDKSYLERNRRSLSGVLRDC</sequence>
<dbReference type="Proteomes" id="UP000031668">
    <property type="component" value="Unassembled WGS sequence"/>
</dbReference>
<comment type="caution">
    <text evidence="1">The sequence shown here is derived from an EMBL/GenBank/DDBJ whole genome shotgun (WGS) entry which is preliminary data.</text>
</comment>
<name>A0A0C2NDZ8_THEKT</name>
<dbReference type="AlphaFoldDB" id="A0A0C2NDZ8"/>
<accession>A0A0C2NDZ8</accession>
<evidence type="ECO:0000313" key="1">
    <source>
        <dbReference type="EMBL" id="KII72217.1"/>
    </source>
</evidence>
<organism evidence="1 2">
    <name type="scientific">Thelohanellus kitauei</name>
    <name type="common">Myxosporean</name>
    <dbReference type="NCBI Taxonomy" id="669202"/>
    <lineage>
        <taxon>Eukaryota</taxon>
        <taxon>Metazoa</taxon>
        <taxon>Cnidaria</taxon>
        <taxon>Myxozoa</taxon>
        <taxon>Myxosporea</taxon>
        <taxon>Bivalvulida</taxon>
        <taxon>Platysporina</taxon>
        <taxon>Myxobolidae</taxon>
        <taxon>Thelohanellus</taxon>
    </lineage>
</organism>
<keyword evidence="2" id="KW-1185">Reference proteome</keyword>
<reference evidence="1 2" key="1">
    <citation type="journal article" date="2014" name="Genome Biol. Evol.">
        <title>The genome of the myxosporean Thelohanellus kitauei shows adaptations to nutrient acquisition within its fish host.</title>
        <authorList>
            <person name="Yang Y."/>
            <person name="Xiong J."/>
            <person name="Zhou Z."/>
            <person name="Huo F."/>
            <person name="Miao W."/>
            <person name="Ran C."/>
            <person name="Liu Y."/>
            <person name="Zhang J."/>
            <person name="Feng J."/>
            <person name="Wang M."/>
            <person name="Wang M."/>
            <person name="Wang L."/>
            <person name="Yao B."/>
        </authorList>
    </citation>
    <scope>NUCLEOTIDE SEQUENCE [LARGE SCALE GENOMIC DNA]</scope>
    <source>
        <strain evidence="1">Wuqing</strain>
    </source>
</reference>
<evidence type="ECO:0000313" key="2">
    <source>
        <dbReference type="Proteomes" id="UP000031668"/>
    </source>
</evidence>
<proteinExistence type="predicted"/>
<gene>
    <name evidence="1" type="ORF">RF11_03753</name>
</gene>
<protein>
    <submittedName>
        <fullName evidence="1">Uncharacterized protein</fullName>
    </submittedName>
</protein>
<dbReference type="EMBL" id="JWZT01001318">
    <property type="protein sequence ID" value="KII72217.1"/>
    <property type="molecule type" value="Genomic_DNA"/>
</dbReference>